<organism evidence="2 3">
    <name type="scientific">Prorocentrum cordatum</name>
    <dbReference type="NCBI Taxonomy" id="2364126"/>
    <lineage>
        <taxon>Eukaryota</taxon>
        <taxon>Sar</taxon>
        <taxon>Alveolata</taxon>
        <taxon>Dinophyceae</taxon>
        <taxon>Prorocentrales</taxon>
        <taxon>Prorocentraceae</taxon>
        <taxon>Prorocentrum</taxon>
    </lineage>
</organism>
<feature type="domain" description="Ribosomal RNA methyltransferase FtsJ" evidence="1">
    <location>
        <begin position="323"/>
        <end position="382"/>
    </location>
</feature>
<proteinExistence type="predicted"/>
<evidence type="ECO:0000313" key="3">
    <source>
        <dbReference type="Proteomes" id="UP001189429"/>
    </source>
</evidence>
<sequence length="516" mass="54702">MAEVLASGGAATSEGHEVCAGGVVAEAAPASGGVAARILRRSQHSRLLFCEALVWETAGGRLLRCWLRFATEPQDSRSLTSDATACCAAPRVGDAIVAQGHWERRHGEPRFAVSLWTLSEAHQAVHGERAFQCSASSGAVGAEGLGPVSLVLQCEGRRQARMDQYCKEMFPEAVFTVSMPAQGSQDWLLLIRPELGVGAAVFLQTLQSDATVCQALRRAFIVEPVPYLTFRAASDGLAALLRSKGDACDARVQVHPRYMERGVVDCLAQAGCLLSRTGSSHTASLVYADAVYYVGLSRRDPSGSEGAALLGGPSRPPAEPRLCRAQAKLAEALSRSGWAEELGAQPPRRALDVGAAPGGWSACLATRWGCREVVAVDPGELAPGLAGAGGAGGAGRIRHLRVQWREALQLLCREGAVLDVLVCDANMPCDRAVELVAAAAGLLAHGARVVLTFKDCSRNRAEFERLKGQQIERLRELCTEVREVALVANRRLETTVLARAMRTVASTPLAGSLSEA</sequence>
<evidence type="ECO:0000313" key="2">
    <source>
        <dbReference type="EMBL" id="CAK0849170.1"/>
    </source>
</evidence>
<dbReference type="Proteomes" id="UP001189429">
    <property type="component" value="Unassembled WGS sequence"/>
</dbReference>
<dbReference type="EMBL" id="CAUYUJ010015038">
    <property type="protein sequence ID" value="CAK0849170.1"/>
    <property type="molecule type" value="Genomic_DNA"/>
</dbReference>
<evidence type="ECO:0000259" key="1">
    <source>
        <dbReference type="Pfam" id="PF01728"/>
    </source>
</evidence>
<dbReference type="InterPro" id="IPR029063">
    <property type="entry name" value="SAM-dependent_MTases_sf"/>
</dbReference>
<comment type="caution">
    <text evidence="2">The sequence shown here is derived from an EMBL/GenBank/DDBJ whole genome shotgun (WGS) entry which is preliminary data.</text>
</comment>
<dbReference type="Gene3D" id="3.40.50.150">
    <property type="entry name" value="Vaccinia Virus protein VP39"/>
    <property type="match status" value="1"/>
</dbReference>
<accession>A0ABN9TSM5</accession>
<gene>
    <name evidence="2" type="ORF">PCOR1329_LOCUS41919</name>
</gene>
<keyword evidence="3" id="KW-1185">Reference proteome</keyword>
<dbReference type="Pfam" id="PF01728">
    <property type="entry name" value="FtsJ"/>
    <property type="match status" value="1"/>
</dbReference>
<dbReference type="SUPFAM" id="SSF53335">
    <property type="entry name" value="S-adenosyl-L-methionine-dependent methyltransferases"/>
    <property type="match status" value="1"/>
</dbReference>
<protein>
    <recommendedName>
        <fullName evidence="1">Ribosomal RNA methyltransferase FtsJ domain-containing protein</fullName>
    </recommendedName>
</protein>
<name>A0ABN9TSM5_9DINO</name>
<dbReference type="InterPro" id="IPR002877">
    <property type="entry name" value="RNA_MeTrfase_FtsJ_dom"/>
</dbReference>
<reference evidence="2" key="1">
    <citation type="submission" date="2023-10" db="EMBL/GenBank/DDBJ databases">
        <authorList>
            <person name="Chen Y."/>
            <person name="Shah S."/>
            <person name="Dougan E. K."/>
            <person name="Thang M."/>
            <person name="Chan C."/>
        </authorList>
    </citation>
    <scope>NUCLEOTIDE SEQUENCE [LARGE SCALE GENOMIC DNA]</scope>
</reference>